<proteinExistence type="predicted"/>
<feature type="compositionally biased region" description="Low complexity" evidence="2">
    <location>
        <begin position="250"/>
        <end position="263"/>
    </location>
</feature>
<reference evidence="3" key="1">
    <citation type="submission" date="2023-08" db="EMBL/GenBank/DDBJ databases">
        <title>Reference Genome Resource for the Citrus Pathogen Phytophthora citrophthora.</title>
        <authorList>
            <person name="Moller H."/>
            <person name="Coetzee B."/>
            <person name="Rose L.J."/>
            <person name="Van Niekerk J.M."/>
        </authorList>
    </citation>
    <scope>NUCLEOTIDE SEQUENCE</scope>
    <source>
        <strain evidence="3">STE-U-9442</strain>
    </source>
</reference>
<sequence length="1006" mass="115178">MQWASSIANNAIIAASARLAASRASCIADLLSPSESYLSRPVVAVESQSVRVASWVLATTASPHRSACNGEVALAIDSKATCLHPLASALTCPSRTRLDVEQHLEDRPKRCKAARILARRAALASAIFSLKWCDLIMVRKASRLPPGQQSVEEILLNRMANGENDASVTRSSTALLHSGSTRRLNAARAGGLPDRNRAGASVSTAPAAIGTKSPAGIPGQPVSLEFMQQLSSEIASLDQRLQRVATNITASSRGSQRQASGSSNDDRNVHQLGIERFLHESIQEVAKAHKPGGGEENTRRSTAVNPKASAQVTHTVRDIRSTVRRLDKVFHEVASGDKQRHLSATKISMMCRGFIVRRRFQKLQAALGGWRSRKSVLFLTYVEQFAAREEFVNKQIVLMQKQRVRSFLRRILAEIRDVVLMNLPLKMSRLEETEHRFREKQCNLLKFVFLPWKSSALGPRSRKKASADARARHYAARQRLEAMERFDVITKEMVHEEFLKDNIRRVRARHPMHVMKRYFHLMKNVVYLPMKKNMELAVAHDYRKLLKHVVEEWVKIFRATQIDKAIASVVDRRTLERYDQHFNLRKIDAHYRRTHMLKHLRAWAKYCQLIRCVRRLFEGSTRDTLAWLLKRWHIRAQYQHALRENAVEEWHAYSRRIYTIPFRRWYVFMARRRAERAAKESICVAYERRQRRHIKYNFFRLWKHQILFGHIEGLHSKVHLLRSLEDQKRMCLGLEANAALYRDNIAALQASIVQLEDKLMDKQQELAQLYETTQATRFGIHKAEQSIARVQGMLEAVRVVHPGTVDRIEAMYRDNPLLSKDLKDVITLHANKRRELLSKIELDRTELEVQNASKGAGAQEDQMLLHRVKWVLSRIDLGMHDQPGSNQYDVRTSSNRVETLNQLCALFEFIRNGDTAPLAPENNPEHREQVQPTGSLRSSNSSEGTVRRSDVMDGSNTWHSFLQSLVIKFVPDNLLSVKERLVRRAAAMDAEVAEIKANPQLHHLYR</sequence>
<feature type="region of interest" description="Disordered" evidence="2">
    <location>
        <begin position="188"/>
        <end position="216"/>
    </location>
</feature>
<evidence type="ECO:0000256" key="1">
    <source>
        <dbReference type="SAM" id="Coils"/>
    </source>
</evidence>
<organism evidence="3 4">
    <name type="scientific">Phytophthora citrophthora</name>
    <dbReference type="NCBI Taxonomy" id="4793"/>
    <lineage>
        <taxon>Eukaryota</taxon>
        <taxon>Sar</taxon>
        <taxon>Stramenopiles</taxon>
        <taxon>Oomycota</taxon>
        <taxon>Peronosporomycetes</taxon>
        <taxon>Peronosporales</taxon>
        <taxon>Peronosporaceae</taxon>
        <taxon>Phytophthora</taxon>
    </lineage>
</organism>
<feature type="region of interest" description="Disordered" evidence="2">
    <location>
        <begin position="288"/>
        <end position="314"/>
    </location>
</feature>
<keyword evidence="4" id="KW-1185">Reference proteome</keyword>
<dbReference type="Proteomes" id="UP001259832">
    <property type="component" value="Unassembled WGS sequence"/>
</dbReference>
<feature type="coiled-coil region" evidence="1">
    <location>
        <begin position="738"/>
        <end position="772"/>
    </location>
</feature>
<feature type="region of interest" description="Disordered" evidence="2">
    <location>
        <begin position="247"/>
        <end position="268"/>
    </location>
</feature>
<protein>
    <submittedName>
        <fullName evidence="3">Uncharacterized protein</fullName>
    </submittedName>
</protein>
<evidence type="ECO:0000313" key="4">
    <source>
        <dbReference type="Proteomes" id="UP001259832"/>
    </source>
</evidence>
<accession>A0AAD9LT51</accession>
<evidence type="ECO:0000256" key="2">
    <source>
        <dbReference type="SAM" id="MobiDB-lite"/>
    </source>
</evidence>
<name>A0AAD9LT51_9STRA</name>
<dbReference type="PROSITE" id="PS50096">
    <property type="entry name" value="IQ"/>
    <property type="match status" value="1"/>
</dbReference>
<evidence type="ECO:0000313" key="3">
    <source>
        <dbReference type="EMBL" id="KAK1947721.1"/>
    </source>
</evidence>
<feature type="compositionally biased region" description="Polar residues" evidence="2">
    <location>
        <begin position="300"/>
        <end position="314"/>
    </location>
</feature>
<feature type="region of interest" description="Disordered" evidence="2">
    <location>
        <begin position="915"/>
        <end position="951"/>
    </location>
</feature>
<dbReference type="EMBL" id="JASMQC010000001">
    <property type="protein sequence ID" value="KAK1947721.1"/>
    <property type="molecule type" value="Genomic_DNA"/>
</dbReference>
<comment type="caution">
    <text evidence="3">The sequence shown here is derived from an EMBL/GenBank/DDBJ whole genome shotgun (WGS) entry which is preliminary data.</text>
</comment>
<keyword evidence="1" id="KW-0175">Coiled coil</keyword>
<gene>
    <name evidence="3" type="ORF">P3T76_000011</name>
</gene>
<feature type="compositionally biased region" description="Polar residues" evidence="2">
    <location>
        <begin position="930"/>
        <end position="944"/>
    </location>
</feature>
<dbReference type="AlphaFoldDB" id="A0AAD9LT51"/>